<dbReference type="GO" id="GO:0004222">
    <property type="term" value="F:metalloendopeptidase activity"/>
    <property type="evidence" value="ECO:0007669"/>
    <property type="project" value="InterPro"/>
</dbReference>
<organism evidence="4 5">
    <name type="scientific">Triplophysa tibetana</name>
    <dbReference type="NCBI Taxonomy" id="1572043"/>
    <lineage>
        <taxon>Eukaryota</taxon>
        <taxon>Metazoa</taxon>
        <taxon>Chordata</taxon>
        <taxon>Craniata</taxon>
        <taxon>Vertebrata</taxon>
        <taxon>Euteleostomi</taxon>
        <taxon>Actinopterygii</taxon>
        <taxon>Neopterygii</taxon>
        <taxon>Teleostei</taxon>
        <taxon>Ostariophysi</taxon>
        <taxon>Cypriniformes</taxon>
        <taxon>Nemacheilidae</taxon>
        <taxon>Triplophysa</taxon>
    </lineage>
</organism>
<dbReference type="Pfam" id="PF05649">
    <property type="entry name" value="Peptidase_M13_N"/>
    <property type="match status" value="1"/>
</dbReference>
<comment type="caution">
    <text evidence="4">The sequence shown here is derived from an EMBL/GenBank/DDBJ whole genome shotgun (WGS) entry which is preliminary data.</text>
</comment>
<accession>A0A5A9N1D4</accession>
<evidence type="ECO:0000256" key="1">
    <source>
        <dbReference type="SAM" id="MobiDB-lite"/>
    </source>
</evidence>
<name>A0A5A9N1D4_9TELE</name>
<keyword evidence="2" id="KW-1133">Transmembrane helix</keyword>
<proteinExistence type="predicted"/>
<feature type="region of interest" description="Disordered" evidence="1">
    <location>
        <begin position="110"/>
        <end position="137"/>
    </location>
</feature>
<dbReference type="PROSITE" id="PS51885">
    <property type="entry name" value="NEPRILYSIN"/>
    <property type="match status" value="1"/>
</dbReference>
<keyword evidence="5" id="KW-1185">Reference proteome</keyword>
<dbReference type="InterPro" id="IPR042089">
    <property type="entry name" value="Peptidase_M13_dom_2"/>
</dbReference>
<gene>
    <name evidence="4" type="ORF">E1301_Tti010884</name>
</gene>
<dbReference type="InterPro" id="IPR008753">
    <property type="entry name" value="Peptidase_M13_N"/>
</dbReference>
<dbReference type="AlphaFoldDB" id="A0A5A9N1D4"/>
<protein>
    <submittedName>
        <fullName evidence="4">Kell blood group glycoprotein</fullName>
    </submittedName>
</protein>
<dbReference type="PANTHER" id="PTHR11733:SF128">
    <property type="entry name" value="KELL BLOOD GROUP GLYCOPROTEIN"/>
    <property type="match status" value="1"/>
</dbReference>
<dbReference type="Proteomes" id="UP000324632">
    <property type="component" value="Chromosome 24"/>
</dbReference>
<dbReference type="GO" id="GO:0005886">
    <property type="term" value="C:plasma membrane"/>
    <property type="evidence" value="ECO:0007669"/>
    <property type="project" value="TreeGrafter"/>
</dbReference>
<feature type="domain" description="Peptidase M13 N-terminal" evidence="3">
    <location>
        <begin position="158"/>
        <end position="521"/>
    </location>
</feature>
<dbReference type="Gene3D" id="1.10.1380.10">
    <property type="entry name" value="Neutral endopeptidase , domain2"/>
    <property type="match status" value="1"/>
</dbReference>
<evidence type="ECO:0000313" key="5">
    <source>
        <dbReference type="Proteomes" id="UP000324632"/>
    </source>
</evidence>
<dbReference type="InterPro" id="IPR000718">
    <property type="entry name" value="Peptidase_M13"/>
</dbReference>
<evidence type="ECO:0000313" key="4">
    <source>
        <dbReference type="EMBL" id="KAA0703008.1"/>
    </source>
</evidence>
<keyword evidence="2" id="KW-0472">Membrane</keyword>
<dbReference type="EMBL" id="SOYY01000024">
    <property type="protein sequence ID" value="KAA0703008.1"/>
    <property type="molecule type" value="Genomic_DNA"/>
</dbReference>
<evidence type="ECO:0000256" key="2">
    <source>
        <dbReference type="SAM" id="Phobius"/>
    </source>
</evidence>
<dbReference type="PANTHER" id="PTHR11733">
    <property type="entry name" value="ZINC METALLOPROTEASE FAMILY M13 NEPRILYSIN-RELATED"/>
    <property type="match status" value="1"/>
</dbReference>
<keyword evidence="2" id="KW-0812">Transmembrane</keyword>
<reference evidence="4 5" key="1">
    <citation type="journal article" date="2019" name="Mol. Ecol. Resour.">
        <title>Chromosome-level genome assembly of Triplophysa tibetana, a fish adapted to the harsh high-altitude environment of the Tibetan Plateau.</title>
        <authorList>
            <person name="Yang X."/>
            <person name="Liu H."/>
            <person name="Ma Z."/>
            <person name="Zou Y."/>
            <person name="Zou M."/>
            <person name="Mao Y."/>
            <person name="Li X."/>
            <person name="Wang H."/>
            <person name="Chen T."/>
            <person name="Wang W."/>
            <person name="Yang R."/>
        </authorList>
    </citation>
    <scope>NUCLEOTIDE SEQUENCE [LARGE SCALE GENOMIC DNA]</scope>
    <source>
        <strain evidence="4">TTIB1903HZAU</strain>
        <tissue evidence="4">Muscle</tissue>
    </source>
</reference>
<dbReference type="GO" id="GO:0016485">
    <property type="term" value="P:protein processing"/>
    <property type="evidence" value="ECO:0007669"/>
    <property type="project" value="TreeGrafter"/>
</dbReference>
<dbReference type="SUPFAM" id="SSF55486">
    <property type="entry name" value="Metalloproteases ('zincins'), catalytic domain"/>
    <property type="match status" value="1"/>
</dbReference>
<feature type="transmembrane region" description="Helical" evidence="2">
    <location>
        <begin position="38"/>
        <end position="58"/>
    </location>
</feature>
<evidence type="ECO:0000259" key="3">
    <source>
        <dbReference type="Pfam" id="PF05649"/>
    </source>
</evidence>
<sequence length="765" mass="86393">MNKMIERQIFQQEMVMIPEERPQSDESIPVVCNKNSKLILALFMFSLFVITIGLAFYAHQQKMGDPWILLLKSAAPPCLSPACLKASEHFSVTMDPFSRPCDYFLSTCGSSSHRGRQRGKGIDIEDNGEQDKKRNLGSEEWAKMRGKTDVHDGLLDKFPDRQTALLKAIKEILESPDEGVASSTAVQKAKKFFKACMESESAEKTGSEPFLTLLKQMGGWAVSGEWIKRDFNSTLALLMSQYSTFPFFSVYVGPNAGDGQTNSNQTYIQIDEPHFQFPIDWNSETNKSKASSQYLRPFLSSCSQYLVLLGVPSNRTIQHCGLFMALSTTLAVATSPLPYRLSQRLLYHTITIQELQILAPAIDWLACLKASFQPLPISQSDVVLVHNLPYLINMSQTISQWKSQHDIMGTGPLHTYMMFSLLQTLIPALDSKFRQTMKNFSIATGDAQEDVPRWWKCVRQTEQGFESLLSHLIRERHAQKEAEELIHDIYSSLKMKLADLTWRDEKSAGLIFDKIKSLTPRLSTETNAPNHAELNQLYAEVLVSEEDYFSNYLQVLLLEQKSRSRLLSHATRAEGLSITPSLSGNDIIVPVGMFVSPFFHFSHPRALNYGTLGFLVAKDFFHLLLPDIHTQAKNPELESACLWSYYLSVTEGPGRVDAFSLSLSKQQEVWVQYSALEVALNAYKMSFKRCPADSSLSSLSYIHLFLSSFTKVSCDADSYHEFMPFEPSFLVSVLCANSLFCPKPLTCLNKYQSYPPEMCLSRKTN</sequence>